<dbReference type="AlphaFoldDB" id="A0A5C6UJ67"/>
<dbReference type="GO" id="GO:0003677">
    <property type="term" value="F:DNA binding"/>
    <property type="evidence" value="ECO:0007669"/>
    <property type="project" value="UniProtKB-KW"/>
</dbReference>
<dbReference type="PANTHER" id="PTHR33164:SF64">
    <property type="entry name" value="TRANSCRIPTIONAL REGULATOR SLYA"/>
    <property type="match status" value="1"/>
</dbReference>
<evidence type="ECO:0000313" key="6">
    <source>
        <dbReference type="Proteomes" id="UP000321250"/>
    </source>
</evidence>
<proteinExistence type="predicted"/>
<dbReference type="GO" id="GO:0003700">
    <property type="term" value="F:DNA-binding transcription factor activity"/>
    <property type="evidence" value="ECO:0007669"/>
    <property type="project" value="InterPro"/>
</dbReference>
<dbReference type="GO" id="GO:0006950">
    <property type="term" value="P:response to stress"/>
    <property type="evidence" value="ECO:0007669"/>
    <property type="project" value="TreeGrafter"/>
</dbReference>
<dbReference type="SUPFAM" id="SSF46785">
    <property type="entry name" value="Winged helix' DNA-binding domain"/>
    <property type="match status" value="1"/>
</dbReference>
<dbReference type="EMBL" id="VOQR01000001">
    <property type="protein sequence ID" value="TXC72747.1"/>
    <property type="molecule type" value="Genomic_DNA"/>
</dbReference>
<dbReference type="InterPro" id="IPR000835">
    <property type="entry name" value="HTH_MarR-typ"/>
</dbReference>
<keyword evidence="3" id="KW-0804">Transcription</keyword>
<sequence>MHKRFDQSVAAIGITRSQWTLVAVIARRPGVTQREVAEILEISEASVGRSIDRLCSDGMLVRKPKEDDRRAYCIHLTDAADALLDRISTVAEAHEEALFAGFEPDDLARLEGYLDKLAANVAAAK</sequence>
<dbReference type="PROSITE" id="PS50995">
    <property type="entry name" value="HTH_MARR_2"/>
    <property type="match status" value="1"/>
</dbReference>
<dbReference type="InterPro" id="IPR039422">
    <property type="entry name" value="MarR/SlyA-like"/>
</dbReference>
<reference evidence="5 6" key="1">
    <citation type="journal article" date="2013" name="Antonie Van Leeuwenhoek">
        <title>Sphingomonas ginsenosidivorax sp. nov., with the ability to transform ginsenosides.</title>
        <authorList>
            <person name="Jin X.F."/>
            <person name="Kim J.K."/>
            <person name="Liu Q.M."/>
            <person name="Kang M.S."/>
            <person name="He D."/>
            <person name="Jin F.X."/>
            <person name="Kim S.C."/>
            <person name="Im W.T."/>
        </authorList>
    </citation>
    <scope>NUCLEOTIDE SEQUENCE [LARGE SCALE GENOMIC DNA]</scope>
    <source>
        <strain evidence="5 6">KHI67</strain>
    </source>
</reference>
<dbReference type="PANTHER" id="PTHR33164">
    <property type="entry name" value="TRANSCRIPTIONAL REGULATOR, MARR FAMILY"/>
    <property type="match status" value="1"/>
</dbReference>
<name>A0A5C6UJ67_9SPHN</name>
<dbReference type="OrthoDB" id="582199at2"/>
<dbReference type="InterPro" id="IPR036388">
    <property type="entry name" value="WH-like_DNA-bd_sf"/>
</dbReference>
<feature type="domain" description="HTH marR-type" evidence="4">
    <location>
        <begin position="1"/>
        <end position="119"/>
    </location>
</feature>
<dbReference type="InterPro" id="IPR036390">
    <property type="entry name" value="WH_DNA-bd_sf"/>
</dbReference>
<accession>A0A5C6UJ67</accession>
<dbReference type="Gene3D" id="1.10.10.10">
    <property type="entry name" value="Winged helix-like DNA-binding domain superfamily/Winged helix DNA-binding domain"/>
    <property type="match status" value="1"/>
</dbReference>
<evidence type="ECO:0000256" key="3">
    <source>
        <dbReference type="ARBA" id="ARBA00023163"/>
    </source>
</evidence>
<dbReference type="SMART" id="SM00347">
    <property type="entry name" value="HTH_MARR"/>
    <property type="match status" value="1"/>
</dbReference>
<dbReference type="PRINTS" id="PR00598">
    <property type="entry name" value="HTHMARR"/>
</dbReference>
<keyword evidence="1" id="KW-0805">Transcription regulation</keyword>
<evidence type="ECO:0000256" key="1">
    <source>
        <dbReference type="ARBA" id="ARBA00023015"/>
    </source>
</evidence>
<dbReference type="Pfam" id="PF12802">
    <property type="entry name" value="MarR_2"/>
    <property type="match status" value="1"/>
</dbReference>
<protein>
    <submittedName>
        <fullName evidence="5">MarR family transcriptional regulator</fullName>
    </submittedName>
</protein>
<evidence type="ECO:0000259" key="4">
    <source>
        <dbReference type="PROSITE" id="PS50995"/>
    </source>
</evidence>
<keyword evidence="2" id="KW-0238">DNA-binding</keyword>
<evidence type="ECO:0000256" key="2">
    <source>
        <dbReference type="ARBA" id="ARBA00023125"/>
    </source>
</evidence>
<dbReference type="Proteomes" id="UP000321250">
    <property type="component" value="Unassembled WGS sequence"/>
</dbReference>
<comment type="caution">
    <text evidence="5">The sequence shown here is derived from an EMBL/GenBank/DDBJ whole genome shotgun (WGS) entry which is preliminary data.</text>
</comment>
<evidence type="ECO:0000313" key="5">
    <source>
        <dbReference type="EMBL" id="TXC72747.1"/>
    </source>
</evidence>
<keyword evidence="6" id="KW-1185">Reference proteome</keyword>
<gene>
    <name evidence="5" type="ORF">FSB78_04370</name>
</gene>
<organism evidence="5 6">
    <name type="scientific">Sphingomonas ginsenosidivorax</name>
    <dbReference type="NCBI Taxonomy" id="862135"/>
    <lineage>
        <taxon>Bacteria</taxon>
        <taxon>Pseudomonadati</taxon>
        <taxon>Pseudomonadota</taxon>
        <taxon>Alphaproteobacteria</taxon>
        <taxon>Sphingomonadales</taxon>
        <taxon>Sphingomonadaceae</taxon>
        <taxon>Sphingomonas</taxon>
    </lineage>
</organism>